<evidence type="ECO:0000256" key="1">
    <source>
        <dbReference type="ARBA" id="ARBA00004635"/>
    </source>
</evidence>
<keyword evidence="9" id="KW-1185">Reference proteome</keyword>
<dbReference type="CDD" id="cd13597">
    <property type="entry name" value="PBP2_lipoprotein_Tp32"/>
    <property type="match status" value="1"/>
</dbReference>
<keyword evidence="4" id="KW-0564">Palmitate</keyword>
<proteinExistence type="inferred from homology"/>
<dbReference type="InterPro" id="IPR004872">
    <property type="entry name" value="Lipoprotein_NlpA"/>
</dbReference>
<dbReference type="PANTHER" id="PTHR30429:SF0">
    <property type="entry name" value="METHIONINE-BINDING LIPOPROTEIN METQ"/>
    <property type="match status" value="1"/>
</dbReference>
<evidence type="ECO:0000256" key="4">
    <source>
        <dbReference type="ARBA" id="ARBA00023139"/>
    </source>
</evidence>
<comment type="similarity">
    <text evidence="6">Belongs to the nlpA lipoprotein family.</text>
</comment>
<feature type="chain" id="PRO_5046007382" description="Lipoprotein" evidence="7">
    <location>
        <begin position="23"/>
        <end position="273"/>
    </location>
</feature>
<organism evidence="8 9">
    <name type="scientific">Actinomadura yumaensis</name>
    <dbReference type="NCBI Taxonomy" id="111807"/>
    <lineage>
        <taxon>Bacteria</taxon>
        <taxon>Bacillati</taxon>
        <taxon>Actinomycetota</taxon>
        <taxon>Actinomycetes</taxon>
        <taxon>Streptosporangiales</taxon>
        <taxon>Thermomonosporaceae</taxon>
        <taxon>Actinomadura</taxon>
    </lineage>
</organism>
<dbReference type="Proteomes" id="UP001596380">
    <property type="component" value="Unassembled WGS sequence"/>
</dbReference>
<name>A0ABW2CTP8_9ACTN</name>
<comment type="subcellular location">
    <subcellularLocation>
        <location evidence="1">Membrane</location>
        <topology evidence="1">Lipid-anchor</topology>
    </subcellularLocation>
</comment>
<gene>
    <name evidence="8" type="ORF">ACFQKB_29875</name>
</gene>
<evidence type="ECO:0000313" key="8">
    <source>
        <dbReference type="EMBL" id="MFC6884001.1"/>
    </source>
</evidence>
<dbReference type="PANTHER" id="PTHR30429">
    <property type="entry name" value="D-METHIONINE-BINDING LIPOPROTEIN METQ"/>
    <property type="match status" value="1"/>
</dbReference>
<reference evidence="9" key="1">
    <citation type="journal article" date="2019" name="Int. J. Syst. Evol. Microbiol.">
        <title>The Global Catalogue of Microorganisms (GCM) 10K type strain sequencing project: providing services to taxonomists for standard genome sequencing and annotation.</title>
        <authorList>
            <consortium name="The Broad Institute Genomics Platform"/>
            <consortium name="The Broad Institute Genome Sequencing Center for Infectious Disease"/>
            <person name="Wu L."/>
            <person name="Ma J."/>
        </authorList>
    </citation>
    <scope>NUCLEOTIDE SEQUENCE [LARGE SCALE GENOMIC DNA]</scope>
    <source>
        <strain evidence="9">JCM 3369</strain>
    </source>
</reference>
<dbReference type="PIRSF" id="PIRSF002854">
    <property type="entry name" value="MetQ"/>
    <property type="match status" value="1"/>
</dbReference>
<dbReference type="RefSeq" id="WP_160823274.1">
    <property type="nucleotide sequence ID" value="NZ_JBHSXS010000023.1"/>
</dbReference>
<accession>A0ABW2CTP8</accession>
<dbReference type="PROSITE" id="PS51257">
    <property type="entry name" value="PROKAR_LIPOPROTEIN"/>
    <property type="match status" value="1"/>
</dbReference>
<dbReference type="Pfam" id="PF03180">
    <property type="entry name" value="Lipoprotein_9"/>
    <property type="match status" value="1"/>
</dbReference>
<keyword evidence="5 6" id="KW-0449">Lipoprotein</keyword>
<keyword evidence="2 7" id="KW-0732">Signal</keyword>
<evidence type="ECO:0000256" key="6">
    <source>
        <dbReference type="PIRNR" id="PIRNR002854"/>
    </source>
</evidence>
<evidence type="ECO:0000256" key="5">
    <source>
        <dbReference type="ARBA" id="ARBA00023288"/>
    </source>
</evidence>
<evidence type="ECO:0000256" key="2">
    <source>
        <dbReference type="ARBA" id="ARBA00022729"/>
    </source>
</evidence>
<evidence type="ECO:0000256" key="3">
    <source>
        <dbReference type="ARBA" id="ARBA00023136"/>
    </source>
</evidence>
<dbReference type="SUPFAM" id="SSF53850">
    <property type="entry name" value="Periplasmic binding protein-like II"/>
    <property type="match status" value="1"/>
</dbReference>
<dbReference type="Gene3D" id="3.40.190.10">
    <property type="entry name" value="Periplasmic binding protein-like II"/>
    <property type="match status" value="2"/>
</dbReference>
<keyword evidence="3" id="KW-0472">Membrane</keyword>
<dbReference type="EMBL" id="JBHSXS010000023">
    <property type="protein sequence ID" value="MFC6884001.1"/>
    <property type="molecule type" value="Genomic_DNA"/>
</dbReference>
<evidence type="ECO:0000256" key="7">
    <source>
        <dbReference type="SAM" id="SignalP"/>
    </source>
</evidence>
<feature type="signal peptide" evidence="7">
    <location>
        <begin position="1"/>
        <end position="22"/>
    </location>
</feature>
<evidence type="ECO:0000313" key="9">
    <source>
        <dbReference type="Proteomes" id="UP001596380"/>
    </source>
</evidence>
<sequence>MLRKFSVAVAAAGLLFGLTATACGSSDSGSGENDPLKVGASPSPHAEILAYVKDNLASKAGLKLEVKEFSDYVQPNMALNDGQIGANYFQHKPYLDDFDKTKGTKLSWVAPIHVEPLGVYSKKAKQLNALPQGATVAIPNDATNGARALKLLADNGLITMKAGAGTEATEKDVATNAKGLKFKALEAAQLPRSLQDVDAAVINGNFALEGGLTPSKDALALEKAQGNPYANGIVVKSGKEDDPRVKKLVQLLQGPEVKKFIEEKFKGSVLPAA</sequence>
<comment type="caution">
    <text evidence="8">The sequence shown here is derived from an EMBL/GenBank/DDBJ whole genome shotgun (WGS) entry which is preliminary data.</text>
</comment>
<protein>
    <recommendedName>
        <fullName evidence="6">Lipoprotein</fullName>
    </recommendedName>
</protein>